<evidence type="ECO:0000256" key="2">
    <source>
        <dbReference type="SAM" id="Phobius"/>
    </source>
</evidence>
<keyword evidence="2" id="KW-0472">Membrane</keyword>
<accession>A0AA36D881</accession>
<protein>
    <submittedName>
        <fullName evidence="4">Uncharacterized protein</fullName>
    </submittedName>
</protein>
<keyword evidence="5" id="KW-1185">Reference proteome</keyword>
<keyword evidence="2" id="KW-0812">Transmembrane</keyword>
<evidence type="ECO:0000256" key="3">
    <source>
        <dbReference type="SAM" id="SignalP"/>
    </source>
</evidence>
<keyword evidence="3" id="KW-0732">Signal</keyword>
<sequence>MLTLLLILVLNHSVMAVGADRDDADADFDLGYALLLGGLLVLLVYRLIPRPQREISYEEQEDFEEEADDAVPQKNAEAEKDLDEDLLQAEYRQEKNGEADDNLEEDLLHAESREEENEEADEELSAEYDGPLRMMLAIVATRNITPMHILAGPGGDLWDIILADCAHWLKVSLIGFGM</sequence>
<name>A0AA36D881_9BILA</name>
<organism evidence="4 5">
    <name type="scientific">Mesorhabditis spiculigera</name>
    <dbReference type="NCBI Taxonomy" id="96644"/>
    <lineage>
        <taxon>Eukaryota</taxon>
        <taxon>Metazoa</taxon>
        <taxon>Ecdysozoa</taxon>
        <taxon>Nematoda</taxon>
        <taxon>Chromadorea</taxon>
        <taxon>Rhabditida</taxon>
        <taxon>Rhabditina</taxon>
        <taxon>Rhabditomorpha</taxon>
        <taxon>Rhabditoidea</taxon>
        <taxon>Rhabditidae</taxon>
        <taxon>Mesorhabditinae</taxon>
        <taxon>Mesorhabditis</taxon>
    </lineage>
</organism>
<feature type="transmembrane region" description="Helical" evidence="2">
    <location>
        <begin position="28"/>
        <end position="48"/>
    </location>
</feature>
<feature type="chain" id="PRO_5041448626" evidence="3">
    <location>
        <begin position="17"/>
        <end position="178"/>
    </location>
</feature>
<proteinExistence type="predicted"/>
<evidence type="ECO:0000256" key="1">
    <source>
        <dbReference type="SAM" id="MobiDB-lite"/>
    </source>
</evidence>
<feature type="region of interest" description="Disordered" evidence="1">
    <location>
        <begin position="58"/>
        <end position="105"/>
    </location>
</feature>
<evidence type="ECO:0000313" key="5">
    <source>
        <dbReference type="Proteomes" id="UP001177023"/>
    </source>
</evidence>
<keyword evidence="2" id="KW-1133">Transmembrane helix</keyword>
<comment type="caution">
    <text evidence="4">The sequence shown here is derived from an EMBL/GenBank/DDBJ whole genome shotgun (WGS) entry which is preliminary data.</text>
</comment>
<dbReference type="AlphaFoldDB" id="A0AA36D881"/>
<reference evidence="4" key="1">
    <citation type="submission" date="2023-06" db="EMBL/GenBank/DDBJ databases">
        <authorList>
            <person name="Delattre M."/>
        </authorList>
    </citation>
    <scope>NUCLEOTIDE SEQUENCE</scope>
    <source>
        <strain evidence="4">AF72</strain>
    </source>
</reference>
<feature type="non-terminal residue" evidence="4">
    <location>
        <position position="178"/>
    </location>
</feature>
<dbReference type="Proteomes" id="UP001177023">
    <property type="component" value="Unassembled WGS sequence"/>
</dbReference>
<feature type="signal peptide" evidence="3">
    <location>
        <begin position="1"/>
        <end position="16"/>
    </location>
</feature>
<gene>
    <name evidence="4" type="ORF">MSPICULIGERA_LOCUS19719</name>
</gene>
<evidence type="ECO:0000313" key="4">
    <source>
        <dbReference type="EMBL" id="CAJ0581562.1"/>
    </source>
</evidence>
<dbReference type="EMBL" id="CATQJA010002663">
    <property type="protein sequence ID" value="CAJ0581562.1"/>
    <property type="molecule type" value="Genomic_DNA"/>
</dbReference>
<feature type="compositionally biased region" description="Acidic residues" evidence="1">
    <location>
        <begin position="58"/>
        <end position="69"/>
    </location>
</feature>